<dbReference type="EMBL" id="QWIQ01000302">
    <property type="protein sequence ID" value="RMY95601.1"/>
    <property type="molecule type" value="Genomic_DNA"/>
</dbReference>
<gene>
    <name evidence="8" type="ORF">D0862_08707</name>
</gene>
<comment type="caution">
    <text evidence="8">The sequence shown here is derived from an EMBL/GenBank/DDBJ whole genome shotgun (WGS) entry which is preliminary data.</text>
</comment>
<protein>
    <recommendedName>
        <fullName evidence="10">HlyIII-domain-containing protein</fullName>
    </recommendedName>
</protein>
<feature type="region of interest" description="Disordered" evidence="6">
    <location>
        <begin position="97"/>
        <end position="134"/>
    </location>
</feature>
<evidence type="ECO:0000256" key="1">
    <source>
        <dbReference type="ARBA" id="ARBA00004141"/>
    </source>
</evidence>
<keyword evidence="5" id="KW-0862">Zinc</keyword>
<feature type="transmembrane region" description="Helical" evidence="7">
    <location>
        <begin position="382"/>
        <end position="404"/>
    </location>
</feature>
<dbReference type="Proteomes" id="UP000281468">
    <property type="component" value="Unassembled WGS sequence"/>
</dbReference>
<reference evidence="8 9" key="1">
    <citation type="journal article" date="2018" name="BMC Genomics">
        <title>Genomic evidence for intraspecific hybridization in a clonal and extremely halotolerant yeast.</title>
        <authorList>
            <person name="Gostincar C."/>
            <person name="Stajich J.E."/>
            <person name="Zupancic J."/>
            <person name="Zalar P."/>
            <person name="Gunde-Cimerman N."/>
        </authorList>
    </citation>
    <scope>NUCLEOTIDE SEQUENCE [LARGE SCALE GENOMIC DNA]</scope>
    <source>
        <strain evidence="8 9">EXF-171</strain>
    </source>
</reference>
<feature type="binding site" evidence="5">
    <location>
        <position position="550"/>
    </location>
    <ligand>
        <name>Zn(2+)</name>
        <dbReference type="ChEBI" id="CHEBI:29105"/>
    </ligand>
</feature>
<feature type="binding site" evidence="5">
    <location>
        <position position="405"/>
    </location>
    <ligand>
        <name>Zn(2+)</name>
        <dbReference type="ChEBI" id="CHEBI:29105"/>
    </ligand>
</feature>
<dbReference type="VEuPathDB" id="FungiDB:BTJ68_09333"/>
<evidence type="ECO:0008006" key="10">
    <source>
        <dbReference type="Google" id="ProtNLM"/>
    </source>
</evidence>
<evidence type="ECO:0000256" key="3">
    <source>
        <dbReference type="ARBA" id="ARBA00022989"/>
    </source>
</evidence>
<feature type="binding site" evidence="5">
    <location>
        <position position="554"/>
    </location>
    <ligand>
        <name>Zn(2+)</name>
        <dbReference type="ChEBI" id="CHEBI:29105"/>
    </ligand>
</feature>
<comment type="subcellular location">
    <subcellularLocation>
        <location evidence="1">Membrane</location>
        <topology evidence="1">Multi-pass membrane protein</topology>
    </subcellularLocation>
</comment>
<feature type="transmembrane region" description="Helical" evidence="7">
    <location>
        <begin position="481"/>
        <end position="498"/>
    </location>
</feature>
<dbReference type="Pfam" id="PF03006">
    <property type="entry name" value="HlyIII"/>
    <property type="match status" value="1"/>
</dbReference>
<evidence type="ECO:0000313" key="9">
    <source>
        <dbReference type="Proteomes" id="UP000281468"/>
    </source>
</evidence>
<dbReference type="GO" id="GO:0046872">
    <property type="term" value="F:metal ion binding"/>
    <property type="evidence" value="ECO:0007669"/>
    <property type="project" value="UniProtKB-KW"/>
</dbReference>
<feature type="transmembrane region" description="Helical" evidence="7">
    <location>
        <begin position="551"/>
        <end position="568"/>
    </location>
</feature>
<evidence type="ECO:0000256" key="4">
    <source>
        <dbReference type="ARBA" id="ARBA00023136"/>
    </source>
</evidence>
<sequence>MIRVGLIPRHVGTGGTLGKKSKDQSGSEIPSHATNVLRHIAHGSHSEPAAVPLPLGTASSCLVASPALARETERVCVAMSAYSTMGGFSTCTTTTTTISQSHEEPTLGATSSAEFDIDTDRARKRRRHSSYQPRSWSIERENIQESVDRFLADLGRRLEMVEDYGHLKIDSGMKFAHDTLHDVHSSCMQVGGDIMDAGRRRAKVLVDTLESHYKGALTRKESMDQKVQEGVKMCDGLLADFEKRAYHLRQAGLAATAHDMFDSGIAYADQAASKAAEFAHEGADAARRAKERLKHKVEFAVVQAKKHGLITYEHLPEPWRVNPHITRGYRFSETKLDCIKSCFWISNEFVNIWSHAIGLIIVLALAFYFYPSTPAFSAATNLDIFIAGCFFFAACKCLVCSTLWHAMSSISNQTLMERFACVDYTGISLLVAASIMTTEYTAFYCEPWSRYTYLSTTFILGALGTVLPWHPTFNRADMNWARVGFYVSLAATGFFPVLQLTLERGWAETAYFYAPITKSILVYLGGALLYAGKIPERWCPGWFDYVGGSHNIWHLAVLGGILFHYTAMQRFFGEAFRRAETECSVY</sequence>
<evidence type="ECO:0000256" key="5">
    <source>
        <dbReference type="PIRSR" id="PIRSR604254-1"/>
    </source>
</evidence>
<evidence type="ECO:0000256" key="7">
    <source>
        <dbReference type="SAM" id="Phobius"/>
    </source>
</evidence>
<feature type="transmembrane region" description="Helical" evidence="7">
    <location>
        <begin position="352"/>
        <end position="370"/>
    </location>
</feature>
<keyword evidence="2 7" id="KW-0812">Transmembrane</keyword>
<keyword evidence="3 7" id="KW-1133">Transmembrane helix</keyword>
<dbReference type="GO" id="GO:0006882">
    <property type="term" value="P:intracellular zinc ion homeostasis"/>
    <property type="evidence" value="ECO:0007669"/>
    <property type="project" value="TreeGrafter"/>
</dbReference>
<dbReference type="GO" id="GO:0016020">
    <property type="term" value="C:membrane"/>
    <property type="evidence" value="ECO:0007669"/>
    <property type="project" value="UniProtKB-SubCell"/>
</dbReference>
<feature type="transmembrane region" description="Helical" evidence="7">
    <location>
        <begin position="510"/>
        <end position="531"/>
    </location>
</feature>
<proteinExistence type="predicted"/>
<feature type="transmembrane region" description="Helical" evidence="7">
    <location>
        <begin position="424"/>
        <end position="444"/>
    </location>
</feature>
<evidence type="ECO:0000256" key="2">
    <source>
        <dbReference type="ARBA" id="ARBA00022692"/>
    </source>
</evidence>
<evidence type="ECO:0000256" key="6">
    <source>
        <dbReference type="SAM" id="MobiDB-lite"/>
    </source>
</evidence>
<keyword evidence="5" id="KW-0479">Metal-binding</keyword>
<dbReference type="AlphaFoldDB" id="A0A3M7G4N2"/>
<keyword evidence="4 7" id="KW-0472">Membrane</keyword>
<evidence type="ECO:0000313" key="8">
    <source>
        <dbReference type="EMBL" id="RMY95601.1"/>
    </source>
</evidence>
<dbReference type="PANTHER" id="PTHR20855:SF97">
    <property type="entry name" value="ADIPOR-LIKE RECEPTOR IZH3-RELATED"/>
    <property type="match status" value="1"/>
</dbReference>
<feature type="transmembrane region" description="Helical" evidence="7">
    <location>
        <begin position="451"/>
        <end position="469"/>
    </location>
</feature>
<name>A0A3M7G4N2_HORWE</name>
<organism evidence="8 9">
    <name type="scientific">Hortaea werneckii</name>
    <name type="common">Black yeast</name>
    <name type="synonym">Cladosporium werneckii</name>
    <dbReference type="NCBI Taxonomy" id="91943"/>
    <lineage>
        <taxon>Eukaryota</taxon>
        <taxon>Fungi</taxon>
        <taxon>Dikarya</taxon>
        <taxon>Ascomycota</taxon>
        <taxon>Pezizomycotina</taxon>
        <taxon>Dothideomycetes</taxon>
        <taxon>Dothideomycetidae</taxon>
        <taxon>Mycosphaerellales</taxon>
        <taxon>Teratosphaeriaceae</taxon>
        <taxon>Hortaea</taxon>
    </lineage>
</organism>
<dbReference type="GO" id="GO:0038023">
    <property type="term" value="F:signaling receptor activity"/>
    <property type="evidence" value="ECO:0007669"/>
    <property type="project" value="TreeGrafter"/>
</dbReference>
<dbReference type="PANTHER" id="PTHR20855">
    <property type="entry name" value="ADIPOR/PROGESTIN RECEPTOR-RELATED"/>
    <property type="match status" value="1"/>
</dbReference>
<dbReference type="InterPro" id="IPR004254">
    <property type="entry name" value="AdipoR/HlyIII-related"/>
</dbReference>
<accession>A0A3M7G4N2</accession>